<dbReference type="PROSITE" id="PS50893">
    <property type="entry name" value="ABC_TRANSPORTER_2"/>
    <property type="match status" value="1"/>
</dbReference>
<dbReference type="PANTHER" id="PTHR11384">
    <property type="entry name" value="ATP-BINDING CASSETTE, SUB-FAMILY D MEMBER"/>
    <property type="match status" value="1"/>
</dbReference>
<dbReference type="OrthoDB" id="422637at2759"/>
<dbReference type="Pfam" id="PF06472">
    <property type="entry name" value="ABC_membrane_2"/>
    <property type="match status" value="1"/>
</dbReference>
<gene>
    <name evidence="10" type="primary">Abcd4</name>
    <name evidence="10" type="ORF">Tcan_13211</name>
</gene>
<dbReference type="GO" id="GO:0006635">
    <property type="term" value="P:fatty acid beta-oxidation"/>
    <property type="evidence" value="ECO:0007669"/>
    <property type="project" value="TreeGrafter"/>
</dbReference>
<evidence type="ECO:0000256" key="1">
    <source>
        <dbReference type="ARBA" id="ARBA00008575"/>
    </source>
</evidence>
<dbReference type="AlphaFoldDB" id="A0A0B2UWC0"/>
<keyword evidence="4" id="KW-0547">Nucleotide-binding</keyword>
<dbReference type="InterPro" id="IPR003593">
    <property type="entry name" value="AAA+_ATPase"/>
</dbReference>
<evidence type="ECO:0000256" key="4">
    <source>
        <dbReference type="ARBA" id="ARBA00022741"/>
    </source>
</evidence>
<dbReference type="STRING" id="6265.A0A0B2UWC0"/>
<feature type="transmembrane region" description="Helical" evidence="8">
    <location>
        <begin position="221"/>
        <end position="243"/>
    </location>
</feature>
<evidence type="ECO:0000256" key="2">
    <source>
        <dbReference type="ARBA" id="ARBA00022448"/>
    </source>
</evidence>
<feature type="transmembrane region" description="Helical" evidence="8">
    <location>
        <begin position="316"/>
        <end position="338"/>
    </location>
</feature>
<dbReference type="GO" id="GO:0005778">
    <property type="term" value="C:peroxisomal membrane"/>
    <property type="evidence" value="ECO:0007669"/>
    <property type="project" value="TreeGrafter"/>
</dbReference>
<evidence type="ECO:0000313" key="11">
    <source>
        <dbReference type="Proteomes" id="UP000031036"/>
    </source>
</evidence>
<dbReference type="CDD" id="cd03223">
    <property type="entry name" value="ABCD_peroxisomal_ALDP"/>
    <property type="match status" value="1"/>
</dbReference>
<dbReference type="PANTHER" id="PTHR11384:SF65">
    <property type="entry name" value="ABC TRANSPORTER DOMAIN-CONTAINING PROTEIN"/>
    <property type="match status" value="1"/>
</dbReference>
<dbReference type="GO" id="GO:0016887">
    <property type="term" value="F:ATP hydrolysis activity"/>
    <property type="evidence" value="ECO:0007669"/>
    <property type="project" value="InterPro"/>
</dbReference>
<dbReference type="InterPro" id="IPR036640">
    <property type="entry name" value="ABC1_TM_sf"/>
</dbReference>
<feature type="transmembrane region" description="Helical" evidence="8">
    <location>
        <begin position="75"/>
        <end position="99"/>
    </location>
</feature>
<proteinExistence type="inferred from homology"/>
<organism evidence="10 11">
    <name type="scientific">Toxocara canis</name>
    <name type="common">Canine roundworm</name>
    <dbReference type="NCBI Taxonomy" id="6265"/>
    <lineage>
        <taxon>Eukaryota</taxon>
        <taxon>Metazoa</taxon>
        <taxon>Ecdysozoa</taxon>
        <taxon>Nematoda</taxon>
        <taxon>Chromadorea</taxon>
        <taxon>Rhabditida</taxon>
        <taxon>Spirurina</taxon>
        <taxon>Ascaridomorpha</taxon>
        <taxon>Ascaridoidea</taxon>
        <taxon>Toxocaridae</taxon>
        <taxon>Toxocara</taxon>
    </lineage>
</organism>
<reference evidence="10 11" key="1">
    <citation type="submission" date="2014-11" db="EMBL/GenBank/DDBJ databases">
        <title>Genetic blueprint of the zoonotic pathogen Toxocara canis.</title>
        <authorList>
            <person name="Zhu X.-Q."/>
            <person name="Korhonen P.K."/>
            <person name="Cai H."/>
            <person name="Young N.D."/>
            <person name="Nejsum P."/>
            <person name="von Samson-Himmelstjerna G."/>
            <person name="Boag P.R."/>
            <person name="Tan P."/>
            <person name="Li Q."/>
            <person name="Min J."/>
            <person name="Yang Y."/>
            <person name="Wang X."/>
            <person name="Fang X."/>
            <person name="Hall R.S."/>
            <person name="Hofmann A."/>
            <person name="Sternberg P.W."/>
            <person name="Jex A.R."/>
            <person name="Gasser R.B."/>
        </authorList>
    </citation>
    <scope>NUCLEOTIDE SEQUENCE [LARGE SCALE GENOMIC DNA]</scope>
    <source>
        <strain evidence="10">PN_DK_2014</strain>
    </source>
</reference>
<dbReference type="GO" id="GO:0140359">
    <property type="term" value="F:ABC-type transporter activity"/>
    <property type="evidence" value="ECO:0007669"/>
    <property type="project" value="InterPro"/>
</dbReference>
<comment type="caution">
    <text evidence="10">The sequence shown here is derived from an EMBL/GenBank/DDBJ whole genome shotgun (WGS) entry which is preliminary data.</text>
</comment>
<dbReference type="SUPFAM" id="SSF52540">
    <property type="entry name" value="P-loop containing nucleoside triphosphate hydrolases"/>
    <property type="match status" value="1"/>
</dbReference>
<sequence length="661" mass="74566">MSQGTGTAYTAAANAHVEGTRPVSIHFGVLLLCATKRMPSAMGTRRRVERDFGVGLQFYAHLRRIARLLFPRAEFAAFFVFATLGASISNEFITYYLGLVPGKMYGALLSRKMDQFWDVFLSGSVTCVGKCMLLSLMSYCSWMLYLSWRRNAVNGLQKKYFSNRVFYSLNCIDDGGIDNPDQRITQDVEKMCNQLAVNILPNALIGPFVAVWYSWKTWQSSGFFGVGIVYGYFIFGTIINKILLSPMAKWSARVEQAEGDFRYKHVSIRSNAESCALYNAEPFEVHECDRLFGALLRRQFFFLSWKLPNLFWQQLFDYYGAILTYAVQYIPMFILHVYDHIPAEKLGPIISNNAFFFIMLVNSFTRITDVALSAGEMAGILQRVAELLKATDDELHHIIQRHNDSDGDLSNDTATMSIDGSMNSESEVLLELHNVSYSLPSDSTCVLIKGLNLTLRRGENIVVTGPSGVGKSSLLRVIANLWNISSGYIQWNVRSRFVMHLPQRPYLPAGCLSLIQQICFPSIVLPYEINDRDIERISSILFALDLSTLIERCGGLTQSVDFEWHDSLTPGEQQRLSFARLLFQRPIIAILDEATSSVGIQMEKQMYFLLKASGINYISVGHRPTIIGFHDVELSLSGPTGYSMQRIEKDAVLLDFDKTQS</sequence>
<keyword evidence="2" id="KW-0813">Transport</keyword>
<accession>A0A0B2UWC0</accession>
<name>A0A0B2UWC0_TOXCA</name>
<keyword evidence="11" id="KW-1185">Reference proteome</keyword>
<dbReference type="SMART" id="SM00382">
    <property type="entry name" value="AAA"/>
    <property type="match status" value="1"/>
</dbReference>
<feature type="domain" description="ABC transporter" evidence="9">
    <location>
        <begin position="430"/>
        <end position="656"/>
    </location>
</feature>
<protein>
    <submittedName>
        <fullName evidence="10">ATP-binding cassette sub-family D member 4</fullName>
    </submittedName>
</protein>
<dbReference type="InterPro" id="IPR011527">
    <property type="entry name" value="ABC1_TM_dom"/>
</dbReference>
<dbReference type="InterPro" id="IPR027417">
    <property type="entry name" value="P-loop_NTPase"/>
</dbReference>
<dbReference type="GO" id="GO:0005324">
    <property type="term" value="F:long-chain fatty acid transmembrane transporter activity"/>
    <property type="evidence" value="ECO:0007669"/>
    <property type="project" value="TreeGrafter"/>
</dbReference>
<dbReference type="GO" id="GO:0007031">
    <property type="term" value="P:peroxisome organization"/>
    <property type="evidence" value="ECO:0007669"/>
    <property type="project" value="TreeGrafter"/>
</dbReference>
<dbReference type="InterPro" id="IPR003439">
    <property type="entry name" value="ABC_transporter-like_ATP-bd"/>
</dbReference>
<evidence type="ECO:0000256" key="7">
    <source>
        <dbReference type="ARBA" id="ARBA00023136"/>
    </source>
</evidence>
<evidence type="ECO:0000259" key="9">
    <source>
        <dbReference type="PROSITE" id="PS50893"/>
    </source>
</evidence>
<dbReference type="GO" id="GO:0005524">
    <property type="term" value="F:ATP binding"/>
    <property type="evidence" value="ECO:0007669"/>
    <property type="project" value="UniProtKB-KW"/>
</dbReference>
<dbReference type="GO" id="GO:0042760">
    <property type="term" value="P:very long-chain fatty acid catabolic process"/>
    <property type="evidence" value="ECO:0007669"/>
    <property type="project" value="TreeGrafter"/>
</dbReference>
<dbReference type="Pfam" id="PF00005">
    <property type="entry name" value="ABC_tran"/>
    <property type="match status" value="1"/>
</dbReference>
<evidence type="ECO:0000256" key="5">
    <source>
        <dbReference type="ARBA" id="ARBA00022840"/>
    </source>
</evidence>
<evidence type="ECO:0000256" key="3">
    <source>
        <dbReference type="ARBA" id="ARBA00022692"/>
    </source>
</evidence>
<dbReference type="Gene3D" id="3.40.50.300">
    <property type="entry name" value="P-loop containing nucleotide triphosphate hydrolases"/>
    <property type="match status" value="1"/>
</dbReference>
<keyword evidence="5 10" id="KW-0067">ATP-binding</keyword>
<dbReference type="GO" id="GO:0015910">
    <property type="term" value="P:long-chain fatty acid import into peroxisome"/>
    <property type="evidence" value="ECO:0007669"/>
    <property type="project" value="TreeGrafter"/>
</dbReference>
<evidence type="ECO:0000256" key="8">
    <source>
        <dbReference type="SAM" id="Phobius"/>
    </source>
</evidence>
<dbReference type="OMA" id="YNYQAYV"/>
<dbReference type="Proteomes" id="UP000031036">
    <property type="component" value="Unassembled WGS sequence"/>
</dbReference>
<dbReference type="Gene3D" id="1.20.1560.10">
    <property type="entry name" value="ABC transporter type 1, transmembrane domain"/>
    <property type="match status" value="1"/>
</dbReference>
<dbReference type="InterPro" id="IPR050835">
    <property type="entry name" value="ABC_transporter_sub-D"/>
</dbReference>
<dbReference type="EMBL" id="JPKZ01003104">
    <property type="protein sequence ID" value="KHN73549.1"/>
    <property type="molecule type" value="Genomic_DNA"/>
</dbReference>
<evidence type="ECO:0000256" key="6">
    <source>
        <dbReference type="ARBA" id="ARBA00022989"/>
    </source>
</evidence>
<keyword evidence="7 8" id="KW-0472">Membrane</keyword>
<evidence type="ECO:0000313" key="10">
    <source>
        <dbReference type="EMBL" id="KHN73549.1"/>
    </source>
</evidence>
<comment type="similarity">
    <text evidence="1">Belongs to the ABC transporter superfamily. ABCD family. Peroxisomal fatty acyl CoA transporter (TC 3.A.1.203) subfamily.</text>
</comment>
<feature type="transmembrane region" description="Helical" evidence="8">
    <location>
        <begin position="195"/>
        <end position="215"/>
    </location>
</feature>
<keyword evidence="3 8" id="KW-0812">Transmembrane</keyword>
<feature type="transmembrane region" description="Helical" evidence="8">
    <location>
        <begin position="119"/>
        <end position="140"/>
    </location>
</feature>
<keyword evidence="6 8" id="KW-1133">Transmembrane helix</keyword>
<dbReference type="SUPFAM" id="SSF90123">
    <property type="entry name" value="ABC transporter transmembrane region"/>
    <property type="match status" value="1"/>
</dbReference>